<feature type="region of interest" description="Disordered" evidence="1">
    <location>
        <begin position="73"/>
        <end position="107"/>
    </location>
</feature>
<keyword evidence="2" id="KW-0812">Transmembrane</keyword>
<evidence type="ECO:0000313" key="3">
    <source>
        <dbReference type="EMBL" id="GCD99669.1"/>
    </source>
</evidence>
<gene>
    <name evidence="3" type="ORF">EHYA_07391</name>
</gene>
<feature type="transmembrane region" description="Helical" evidence="2">
    <location>
        <begin position="6"/>
        <end position="26"/>
    </location>
</feature>
<dbReference type="RefSeq" id="WP_126641461.1">
    <property type="nucleotide sequence ID" value="NZ_BIFH01000034.1"/>
</dbReference>
<dbReference type="Proteomes" id="UP000286931">
    <property type="component" value="Unassembled WGS sequence"/>
</dbReference>
<proteinExistence type="predicted"/>
<keyword evidence="4" id="KW-1185">Reference proteome</keyword>
<feature type="transmembrane region" description="Helical" evidence="2">
    <location>
        <begin position="38"/>
        <end position="59"/>
    </location>
</feature>
<accession>A0A401YYG9</accession>
<dbReference type="AlphaFoldDB" id="A0A401YYG9"/>
<sequence length="107" mass="10591">MSESFSTLFCVVLIVFVLAAVIAYAVRRMSTSAPARLAGVIAAITAFAGVVPAVIYAALAAAPTSTRPVAPAAASVPATATATPPTSPSPTTRGITEPGPAAVDRLP</sequence>
<comment type="caution">
    <text evidence="3">The sequence shown here is derived from an EMBL/GenBank/DDBJ whole genome shotgun (WGS) entry which is preliminary data.</text>
</comment>
<keyword evidence="2" id="KW-0472">Membrane</keyword>
<dbReference type="EMBL" id="BIFH01000034">
    <property type="protein sequence ID" value="GCD99669.1"/>
    <property type="molecule type" value="Genomic_DNA"/>
</dbReference>
<evidence type="ECO:0000256" key="2">
    <source>
        <dbReference type="SAM" id="Phobius"/>
    </source>
</evidence>
<reference evidence="3 4" key="1">
    <citation type="submission" date="2018-12" db="EMBL/GenBank/DDBJ databases">
        <title>Draft genome sequence of Embleya hyalina NBRC 13850T.</title>
        <authorList>
            <person name="Komaki H."/>
            <person name="Hosoyama A."/>
            <person name="Kimura A."/>
            <person name="Ichikawa N."/>
            <person name="Tamura T."/>
        </authorList>
    </citation>
    <scope>NUCLEOTIDE SEQUENCE [LARGE SCALE GENOMIC DNA]</scope>
    <source>
        <strain evidence="3 4">NBRC 13850</strain>
    </source>
</reference>
<evidence type="ECO:0000256" key="1">
    <source>
        <dbReference type="SAM" id="MobiDB-lite"/>
    </source>
</evidence>
<feature type="compositionally biased region" description="Low complexity" evidence="1">
    <location>
        <begin position="73"/>
        <end position="93"/>
    </location>
</feature>
<protein>
    <submittedName>
        <fullName evidence="3">Uncharacterized protein</fullName>
    </submittedName>
</protein>
<keyword evidence="2" id="KW-1133">Transmembrane helix</keyword>
<organism evidence="3 4">
    <name type="scientific">Embleya hyalina</name>
    <dbReference type="NCBI Taxonomy" id="516124"/>
    <lineage>
        <taxon>Bacteria</taxon>
        <taxon>Bacillati</taxon>
        <taxon>Actinomycetota</taxon>
        <taxon>Actinomycetes</taxon>
        <taxon>Kitasatosporales</taxon>
        <taxon>Streptomycetaceae</taxon>
        <taxon>Embleya</taxon>
    </lineage>
</organism>
<name>A0A401YYG9_9ACTN</name>
<evidence type="ECO:0000313" key="4">
    <source>
        <dbReference type="Proteomes" id="UP000286931"/>
    </source>
</evidence>